<dbReference type="Proteomes" id="UP000593576">
    <property type="component" value="Unassembled WGS sequence"/>
</dbReference>
<protein>
    <submittedName>
        <fullName evidence="2">Uncharacterized protein</fullName>
    </submittedName>
</protein>
<feature type="transmembrane region" description="Helical" evidence="1">
    <location>
        <begin position="6"/>
        <end position="28"/>
    </location>
</feature>
<accession>A0A7J9MJF4</accession>
<evidence type="ECO:0000256" key="1">
    <source>
        <dbReference type="SAM" id="Phobius"/>
    </source>
</evidence>
<dbReference type="AlphaFoldDB" id="A0A7J9MJF4"/>
<name>A0A7J9MJF4_GOSSC</name>
<keyword evidence="1" id="KW-0472">Membrane</keyword>
<evidence type="ECO:0000313" key="2">
    <source>
        <dbReference type="EMBL" id="MBA0871222.1"/>
    </source>
</evidence>
<comment type="caution">
    <text evidence="2">The sequence shown here is derived from an EMBL/GenBank/DDBJ whole genome shotgun (WGS) entry which is preliminary data.</text>
</comment>
<proteinExistence type="predicted"/>
<gene>
    <name evidence="2" type="ORF">Goshw_022949</name>
</gene>
<evidence type="ECO:0000313" key="3">
    <source>
        <dbReference type="Proteomes" id="UP000593576"/>
    </source>
</evidence>
<keyword evidence="1" id="KW-1133">Transmembrane helix</keyword>
<keyword evidence="1" id="KW-0812">Transmembrane</keyword>
<organism evidence="2 3">
    <name type="scientific">Gossypium schwendimanii</name>
    <name type="common">Cotton</name>
    <dbReference type="NCBI Taxonomy" id="34291"/>
    <lineage>
        <taxon>Eukaryota</taxon>
        <taxon>Viridiplantae</taxon>
        <taxon>Streptophyta</taxon>
        <taxon>Embryophyta</taxon>
        <taxon>Tracheophyta</taxon>
        <taxon>Spermatophyta</taxon>
        <taxon>Magnoliopsida</taxon>
        <taxon>eudicotyledons</taxon>
        <taxon>Gunneridae</taxon>
        <taxon>Pentapetalae</taxon>
        <taxon>rosids</taxon>
        <taxon>malvids</taxon>
        <taxon>Malvales</taxon>
        <taxon>Malvaceae</taxon>
        <taxon>Malvoideae</taxon>
        <taxon>Gossypium</taxon>
    </lineage>
</organism>
<reference evidence="2 3" key="1">
    <citation type="journal article" date="2019" name="Genome Biol. Evol.">
        <title>Insights into the evolution of the New World diploid cottons (Gossypium, subgenus Houzingenia) based on genome sequencing.</title>
        <authorList>
            <person name="Grover C.E."/>
            <person name="Arick M.A. 2nd"/>
            <person name="Thrash A."/>
            <person name="Conover J.L."/>
            <person name="Sanders W.S."/>
            <person name="Peterson D.G."/>
            <person name="Frelichowski J.E."/>
            <person name="Scheffler J.A."/>
            <person name="Scheffler B.E."/>
            <person name="Wendel J.F."/>
        </authorList>
    </citation>
    <scope>NUCLEOTIDE SEQUENCE [LARGE SCALE GENOMIC DNA]</scope>
    <source>
        <strain evidence="2">1</strain>
        <tissue evidence="2">Leaf</tissue>
    </source>
</reference>
<dbReference type="OrthoDB" id="1922870at2759"/>
<feature type="non-terminal residue" evidence="2">
    <location>
        <position position="1"/>
    </location>
</feature>
<dbReference type="EMBL" id="JABFAF010000011">
    <property type="protein sequence ID" value="MBA0871222.1"/>
    <property type="molecule type" value="Genomic_DNA"/>
</dbReference>
<sequence length="108" mass="12302">MTRKVGVLVGGYVLFLKNLLIRLSYIIWVSRVRLSLGREVVFLKDYIEPFEAVDFFQDLYGDVSEPMSDLPTNSCSLLVVSNIEFFGKEVSNEEIKKALFDLAHLKAP</sequence>
<keyword evidence="3" id="KW-1185">Reference proteome</keyword>